<dbReference type="InterPro" id="IPR011006">
    <property type="entry name" value="CheY-like_superfamily"/>
</dbReference>
<evidence type="ECO:0000313" key="4">
    <source>
        <dbReference type="Proteomes" id="UP000001203"/>
    </source>
</evidence>
<evidence type="ECO:0000313" key="3">
    <source>
        <dbReference type="EMBL" id="ACB51302.1"/>
    </source>
</evidence>
<dbReference type="KEGG" id="cyt:cce_1952"/>
<name>B1X0L3_CROS5</name>
<accession>B1X0L3</accession>
<protein>
    <submittedName>
        <fullName evidence="3">Two-component response regulator receiver protein</fullName>
    </submittedName>
</protein>
<feature type="domain" description="Response regulatory" evidence="2">
    <location>
        <begin position="7"/>
        <end position="125"/>
    </location>
</feature>
<dbReference type="Pfam" id="PF00072">
    <property type="entry name" value="Response_reg"/>
    <property type="match status" value="1"/>
</dbReference>
<dbReference type="RefSeq" id="WP_009545755.1">
    <property type="nucleotide sequence ID" value="NC_010546.1"/>
</dbReference>
<dbReference type="Pfam" id="PF12452">
    <property type="entry name" value="DUF3685"/>
    <property type="match status" value="1"/>
</dbReference>
<comment type="caution">
    <text evidence="1">Lacks conserved residue(s) required for the propagation of feature annotation.</text>
</comment>
<dbReference type="AlphaFoldDB" id="B1X0L3"/>
<dbReference type="GO" id="GO:0000160">
    <property type="term" value="P:phosphorelay signal transduction system"/>
    <property type="evidence" value="ECO:0007669"/>
    <property type="project" value="InterPro"/>
</dbReference>
<dbReference type="Gene3D" id="3.40.50.2300">
    <property type="match status" value="1"/>
</dbReference>
<dbReference type="SUPFAM" id="SSF52172">
    <property type="entry name" value="CheY-like"/>
    <property type="match status" value="1"/>
</dbReference>
<dbReference type="STRING" id="43989.cce_1952"/>
<dbReference type="eggNOG" id="COG2197">
    <property type="taxonomic scope" value="Bacteria"/>
</dbReference>
<sequence>MSDRPIYLLLVDQDPIFRLGLATILSNYAQWEITSQTDNLTDAITQLSNNTVDLIILEPNLTDKGLTVETFYQQIKEIQPQTKVCLLSYDLSWERQQELQKIGIEGYCNKGELIEVLLEKWQKIIQGELIWPITVSSQLSQSHRTIAKRNWLSKVRKSGIEQIDSNLQLINQNLNNHLISIWDKIFWQGRKRELLTARWIVEQLLPVDVIIVPSQRTNSQIIRTEKLISKGTLVATGEWLEIFEKTNDKLQNDLKNLTNFLLEIDILKFEKKQEILELVLRQFERIISDFKFIETKSMQLSRNRLSILERLWRESALIFLSKYCLNEQQVSLEDMEILVEENEELVSNEILKKIPCFPELFDYIILDTESELPSINQSNPSEKKTDNQETILHNVVIQVANGIVALILNYFSDNEKVKTNLYNIDMASSREIARFRNRLAWEYRKQEYWQEPKNIFESQYQLFFFTEKGIDCTVIYSPRQQELEALRGLRWTVTILLEIRDAIAPLLRSLVGTVGKTLVYILTQVIGRGIGLVGKGIVQGIGNSLSERDYPNKPTRHNSKS</sequence>
<dbReference type="PANTHER" id="PTHR45566">
    <property type="entry name" value="HTH-TYPE TRANSCRIPTIONAL REGULATOR YHJB-RELATED"/>
    <property type="match status" value="1"/>
</dbReference>
<dbReference type="OrthoDB" id="458149at2"/>
<proteinExistence type="predicted"/>
<dbReference type="Proteomes" id="UP000001203">
    <property type="component" value="Chromosome circular"/>
</dbReference>
<dbReference type="SMART" id="SM00448">
    <property type="entry name" value="REC"/>
    <property type="match status" value="1"/>
</dbReference>
<evidence type="ECO:0000256" key="1">
    <source>
        <dbReference type="PROSITE-ProRule" id="PRU00169"/>
    </source>
</evidence>
<dbReference type="InterPro" id="IPR022552">
    <property type="entry name" value="UPF_Ycf55"/>
</dbReference>
<reference evidence="3 4" key="1">
    <citation type="journal article" date="2008" name="Proc. Natl. Acad. Sci. U.S.A.">
        <title>The genome of Cyanothece 51142, a unicellular diazotrophic cyanobacterium important in the marine nitrogen cycle.</title>
        <authorList>
            <person name="Welsh E.A."/>
            <person name="Liberton M."/>
            <person name="Stoeckel J."/>
            <person name="Loh T."/>
            <person name="Elvitigala T."/>
            <person name="Wang C."/>
            <person name="Wollam A."/>
            <person name="Fulton R.S."/>
            <person name="Clifton S.W."/>
            <person name="Jacobs J.M."/>
            <person name="Aurora R."/>
            <person name="Ghosh B.K."/>
            <person name="Sherman L.A."/>
            <person name="Smith R.D."/>
            <person name="Wilson R.K."/>
            <person name="Pakrasi H.B."/>
        </authorList>
    </citation>
    <scope>NUCLEOTIDE SEQUENCE [LARGE SCALE GENOMIC DNA]</scope>
    <source>
        <strain evidence="4">ATCC 51142 / BH68</strain>
    </source>
</reference>
<dbReference type="HOGENOM" id="CLU_035485_0_0_3"/>
<dbReference type="InterPro" id="IPR016837">
    <property type="entry name" value="Uncharacterised_Ycf55_cyanobac"/>
</dbReference>
<dbReference type="InterPro" id="IPR051015">
    <property type="entry name" value="EvgA-like"/>
</dbReference>
<dbReference type="InterPro" id="IPR001789">
    <property type="entry name" value="Sig_transdc_resp-reg_receiver"/>
</dbReference>
<dbReference type="EMBL" id="CP000806">
    <property type="protein sequence ID" value="ACB51302.1"/>
    <property type="molecule type" value="Genomic_DNA"/>
</dbReference>
<dbReference type="PIRSF" id="PIRSF026434">
    <property type="entry name" value="RR_ycf55_prd"/>
    <property type="match status" value="1"/>
</dbReference>
<dbReference type="PANTHER" id="PTHR45566:SF1">
    <property type="entry name" value="HTH-TYPE TRANSCRIPTIONAL REGULATOR YHJB-RELATED"/>
    <property type="match status" value="1"/>
</dbReference>
<organism evidence="3 4">
    <name type="scientific">Crocosphaera subtropica (strain ATCC 51142 / BH68)</name>
    <name type="common">Cyanothece sp. (strain ATCC 51142)</name>
    <dbReference type="NCBI Taxonomy" id="43989"/>
    <lineage>
        <taxon>Bacteria</taxon>
        <taxon>Bacillati</taxon>
        <taxon>Cyanobacteriota</taxon>
        <taxon>Cyanophyceae</taxon>
        <taxon>Oscillatoriophycideae</taxon>
        <taxon>Chroococcales</taxon>
        <taxon>Aphanothecaceae</taxon>
        <taxon>Crocosphaera</taxon>
        <taxon>Crocosphaera subtropica</taxon>
    </lineage>
</organism>
<evidence type="ECO:0000259" key="2">
    <source>
        <dbReference type="PROSITE" id="PS50110"/>
    </source>
</evidence>
<gene>
    <name evidence="3" type="ordered locus">cce_1952</name>
</gene>
<keyword evidence="4" id="KW-1185">Reference proteome</keyword>
<dbReference type="PROSITE" id="PS50110">
    <property type="entry name" value="RESPONSE_REGULATORY"/>
    <property type="match status" value="1"/>
</dbReference>